<keyword evidence="2" id="KW-1185">Reference proteome</keyword>
<gene>
    <name evidence="1" type="ORF">KI387_004798</name>
</gene>
<evidence type="ECO:0000313" key="1">
    <source>
        <dbReference type="EMBL" id="KAH9324620.1"/>
    </source>
</evidence>
<name>A0AA38LJ27_TAXCH</name>
<accession>A0AA38LJ27</accession>
<proteinExistence type="predicted"/>
<dbReference type="Proteomes" id="UP000824469">
    <property type="component" value="Unassembled WGS sequence"/>
</dbReference>
<sequence length="297" mass="34312">MQEMSESYTTQVAELNIVLRNMQAQVQAEKRRKGCSILLLSEFEELRELEVLQAMIDNMGEDVIVAGEDKERRRRAWIMPCVAEMKRMKVPWNKRNLKPIEESLLEEALMEMEKEVREWSFSDLNAVMFDGEDDAVEKIFAKYVAADMLDKVGPCNEEVMTDGEEEILMDEDVEVIVDEVAAKARLLEDVKLETAREEFRDEENELFEAIMKTTLGEEDIVAVEVVEMFDIAMRVTREEDMETILELVVAVMINHFDAQRCVNFFAKQAMEEGVVDEVYALRKYVTLVLKKLGGGWV</sequence>
<reference evidence="1 2" key="1">
    <citation type="journal article" date="2021" name="Nat. Plants">
        <title>The Taxus genome provides insights into paclitaxel biosynthesis.</title>
        <authorList>
            <person name="Xiong X."/>
            <person name="Gou J."/>
            <person name="Liao Q."/>
            <person name="Li Y."/>
            <person name="Zhou Q."/>
            <person name="Bi G."/>
            <person name="Li C."/>
            <person name="Du R."/>
            <person name="Wang X."/>
            <person name="Sun T."/>
            <person name="Guo L."/>
            <person name="Liang H."/>
            <person name="Lu P."/>
            <person name="Wu Y."/>
            <person name="Zhang Z."/>
            <person name="Ro D.K."/>
            <person name="Shang Y."/>
            <person name="Huang S."/>
            <person name="Yan J."/>
        </authorList>
    </citation>
    <scope>NUCLEOTIDE SEQUENCE [LARGE SCALE GENOMIC DNA]</scope>
    <source>
        <strain evidence="1">Ta-2019</strain>
    </source>
</reference>
<comment type="caution">
    <text evidence="1">The sequence shown here is derived from an EMBL/GenBank/DDBJ whole genome shotgun (WGS) entry which is preliminary data.</text>
</comment>
<protein>
    <submittedName>
        <fullName evidence="1">Uncharacterized protein</fullName>
    </submittedName>
</protein>
<dbReference type="AlphaFoldDB" id="A0AA38LJ27"/>
<organism evidence="1 2">
    <name type="scientific">Taxus chinensis</name>
    <name type="common">Chinese yew</name>
    <name type="synonym">Taxus wallichiana var. chinensis</name>
    <dbReference type="NCBI Taxonomy" id="29808"/>
    <lineage>
        <taxon>Eukaryota</taxon>
        <taxon>Viridiplantae</taxon>
        <taxon>Streptophyta</taxon>
        <taxon>Embryophyta</taxon>
        <taxon>Tracheophyta</taxon>
        <taxon>Spermatophyta</taxon>
        <taxon>Pinopsida</taxon>
        <taxon>Pinidae</taxon>
        <taxon>Conifers II</taxon>
        <taxon>Cupressales</taxon>
        <taxon>Taxaceae</taxon>
        <taxon>Taxus</taxon>
    </lineage>
</organism>
<evidence type="ECO:0000313" key="2">
    <source>
        <dbReference type="Proteomes" id="UP000824469"/>
    </source>
</evidence>
<dbReference type="EMBL" id="JAHRHJ020000002">
    <property type="protein sequence ID" value="KAH9324620.1"/>
    <property type="molecule type" value="Genomic_DNA"/>
</dbReference>